<dbReference type="Pfam" id="PF00460">
    <property type="entry name" value="Flg_bb_rod"/>
    <property type="match status" value="1"/>
</dbReference>
<dbReference type="Pfam" id="PF21158">
    <property type="entry name" value="flgK_1st_1"/>
    <property type="match status" value="1"/>
</dbReference>
<dbReference type="PANTHER" id="PTHR30033">
    <property type="entry name" value="FLAGELLAR HOOK-ASSOCIATED PROTEIN 1"/>
    <property type="match status" value="1"/>
</dbReference>
<evidence type="ECO:0000259" key="9">
    <source>
        <dbReference type="Pfam" id="PF21158"/>
    </source>
</evidence>
<sequence length="637" mass="65647">MSSALNIGANALSTNLAALQVIGHNIANANTAGYSRQTVNTQSAGYQQLGGNYFGKGVELGTVSRSHDAYLTREAQLATSVAAADAERLAKLTKLESLFPTGENGLGAAMNDMLNAWADVASAPTNQSARVVVIARADELAARLRDTAGQMDALAYGAQQQVESSVTAVNRLAQDIATINQRIIDTGNSRGEPNDLLDQRDALLSELNQYVQTSTVAADDGSVSVFVAGSQPLVLGRQANALVATRDTTDNSQLRVGFVQGGVTRELPQTALGGQIGGDLEFLSEDLPEMQNLLGRMALALNTEINTQHNLGVDQLGNAGGDFFAPAADAAGLPAASNTGTAQIHSEVSDPTALMASDYRVRFEAAGVSIQRLSDGVSTSFASLPAELDGLSFQLDAGASAVGDSFLVRPYVNVARAMNLAIGSPDSLAAASPVAVTPGTANASGLSIESLYATDPSANLTDPVNITFLADGSFTATGLGPGNPPPDNAGPPASYNYTPGQPIQFNGWSLTLRGSPSPGDSFDIAAAPAGSTQQNAGNAKAVLALRDQATFEGVALADGYTSVLSHLGTQVQGAKFSASFSGQLATSTETARAAVSGVNLDEEAARLLQFQQAYQASAKFLQIAQSTFDTLLQTVGR</sequence>
<evidence type="ECO:0000256" key="1">
    <source>
        <dbReference type="ARBA" id="ARBA00004365"/>
    </source>
</evidence>
<evidence type="ECO:0000256" key="3">
    <source>
        <dbReference type="ARBA" id="ARBA00009677"/>
    </source>
</evidence>
<evidence type="ECO:0000256" key="2">
    <source>
        <dbReference type="ARBA" id="ARBA00004613"/>
    </source>
</evidence>
<evidence type="ECO:0000256" key="4">
    <source>
        <dbReference type="ARBA" id="ARBA00016244"/>
    </source>
</evidence>
<proteinExistence type="inferred from homology"/>
<dbReference type="InterPro" id="IPR053927">
    <property type="entry name" value="FlgK_helical"/>
</dbReference>
<dbReference type="GO" id="GO:0005576">
    <property type="term" value="C:extracellular region"/>
    <property type="evidence" value="ECO:0007669"/>
    <property type="project" value="UniProtKB-SubCell"/>
</dbReference>
<dbReference type="Pfam" id="PF06429">
    <property type="entry name" value="Flg_bbr_C"/>
    <property type="match status" value="1"/>
</dbReference>
<dbReference type="RefSeq" id="WP_177133063.1">
    <property type="nucleotide sequence ID" value="NZ_VYGV01000003.1"/>
</dbReference>
<keyword evidence="11" id="KW-0966">Cell projection</keyword>
<feature type="domain" description="Flagellar basal-body/hook protein C-terminal" evidence="8">
    <location>
        <begin position="596"/>
        <end position="633"/>
    </location>
</feature>
<dbReference type="Pfam" id="PF22638">
    <property type="entry name" value="FlgK_D1"/>
    <property type="match status" value="1"/>
</dbReference>
<dbReference type="AlphaFoldDB" id="A0A7Y8KVK8"/>
<dbReference type="GO" id="GO:0044780">
    <property type="term" value="P:bacterial-type flagellum assembly"/>
    <property type="evidence" value="ECO:0007669"/>
    <property type="project" value="InterPro"/>
</dbReference>
<evidence type="ECO:0000313" key="11">
    <source>
        <dbReference type="EMBL" id="NWF44174.1"/>
    </source>
</evidence>
<evidence type="ECO:0000259" key="10">
    <source>
        <dbReference type="Pfam" id="PF22638"/>
    </source>
</evidence>
<dbReference type="InterPro" id="IPR010930">
    <property type="entry name" value="Flg_bb/hook_C_dom"/>
</dbReference>
<accession>A0A7Y8KVK8</accession>
<dbReference type="GO" id="GO:0005198">
    <property type="term" value="F:structural molecule activity"/>
    <property type="evidence" value="ECO:0007669"/>
    <property type="project" value="InterPro"/>
</dbReference>
<dbReference type="Proteomes" id="UP000545507">
    <property type="component" value="Unassembled WGS sequence"/>
</dbReference>
<keyword evidence="6" id="KW-0975">Bacterial flagellum</keyword>
<evidence type="ECO:0000259" key="7">
    <source>
        <dbReference type="Pfam" id="PF00460"/>
    </source>
</evidence>
<dbReference type="EMBL" id="VYGV01000003">
    <property type="protein sequence ID" value="NWF44174.1"/>
    <property type="molecule type" value="Genomic_DNA"/>
</dbReference>
<evidence type="ECO:0000256" key="5">
    <source>
        <dbReference type="ARBA" id="ARBA00022525"/>
    </source>
</evidence>
<protein>
    <recommendedName>
        <fullName evidence="4">Flagellar hook-associated protein 1</fullName>
    </recommendedName>
</protein>
<reference evidence="11 12" key="1">
    <citation type="submission" date="2019-09" db="EMBL/GenBank/DDBJ databases">
        <title>Hydrogenophaga aromatica sp. nov., isolated from a para-xylene-degrading enrichment culture.</title>
        <authorList>
            <person name="Tancsics A."/>
            <person name="Banerjee S."/>
        </authorList>
    </citation>
    <scope>NUCLEOTIDE SEQUENCE [LARGE SCALE GENOMIC DNA]</scope>
    <source>
        <strain evidence="11 12">D2P1</strain>
    </source>
</reference>
<gene>
    <name evidence="11" type="primary">flgK</name>
    <name evidence="11" type="ORF">F3K02_02745</name>
</gene>
<feature type="domain" description="Flagellar hook-associated protein FlgK helical" evidence="10">
    <location>
        <begin position="92"/>
        <end position="324"/>
    </location>
</feature>
<comment type="subcellular location">
    <subcellularLocation>
        <location evidence="1">Bacterial flagellum</location>
    </subcellularLocation>
    <subcellularLocation>
        <location evidence="2">Secreted</location>
    </subcellularLocation>
</comment>
<keyword evidence="12" id="KW-1185">Reference proteome</keyword>
<evidence type="ECO:0000313" key="12">
    <source>
        <dbReference type="Proteomes" id="UP000545507"/>
    </source>
</evidence>
<dbReference type="InterPro" id="IPR002371">
    <property type="entry name" value="FlgK"/>
</dbReference>
<evidence type="ECO:0000256" key="6">
    <source>
        <dbReference type="ARBA" id="ARBA00023143"/>
    </source>
</evidence>
<dbReference type="SUPFAM" id="SSF64518">
    <property type="entry name" value="Phase 1 flagellin"/>
    <property type="match status" value="1"/>
</dbReference>
<dbReference type="PRINTS" id="PR01005">
    <property type="entry name" value="FLGHOOKAP1"/>
</dbReference>
<keyword evidence="5" id="KW-0964">Secreted</keyword>
<dbReference type="InterPro" id="IPR001444">
    <property type="entry name" value="Flag_bb_rod_N"/>
</dbReference>
<dbReference type="InterPro" id="IPR049119">
    <property type="entry name" value="FlgK_D2-like"/>
</dbReference>
<organism evidence="11 12">
    <name type="scientific">Hydrogenophaga aromaticivorans</name>
    <dbReference type="NCBI Taxonomy" id="2610898"/>
    <lineage>
        <taxon>Bacteria</taxon>
        <taxon>Pseudomonadati</taxon>
        <taxon>Pseudomonadota</taxon>
        <taxon>Betaproteobacteria</taxon>
        <taxon>Burkholderiales</taxon>
        <taxon>Comamonadaceae</taxon>
        <taxon>Hydrogenophaga</taxon>
    </lineage>
</organism>
<keyword evidence="11" id="KW-0969">Cilium</keyword>
<feature type="domain" description="Flagellar basal body rod protein N-terminal" evidence="7">
    <location>
        <begin position="5"/>
        <end position="34"/>
    </location>
</feature>
<evidence type="ECO:0000259" key="8">
    <source>
        <dbReference type="Pfam" id="PF06429"/>
    </source>
</evidence>
<comment type="caution">
    <text evidence="11">The sequence shown here is derived from an EMBL/GenBank/DDBJ whole genome shotgun (WGS) entry which is preliminary data.</text>
</comment>
<feature type="domain" description="Flagellar hook-associated protein 1 D2-like" evidence="9">
    <location>
        <begin position="336"/>
        <end position="410"/>
    </location>
</feature>
<dbReference type="NCBIfam" id="TIGR02492">
    <property type="entry name" value="flgK_ends"/>
    <property type="match status" value="1"/>
</dbReference>
<dbReference type="PANTHER" id="PTHR30033:SF1">
    <property type="entry name" value="FLAGELLAR HOOK-ASSOCIATED PROTEIN 1"/>
    <property type="match status" value="1"/>
</dbReference>
<keyword evidence="11" id="KW-0282">Flagellum</keyword>
<dbReference type="GO" id="GO:0009424">
    <property type="term" value="C:bacterial-type flagellum hook"/>
    <property type="evidence" value="ECO:0007669"/>
    <property type="project" value="InterPro"/>
</dbReference>
<name>A0A7Y8KVK8_9BURK</name>
<comment type="similarity">
    <text evidence="3">Belongs to the flagella basal body rod proteins family.</text>
</comment>